<evidence type="ECO:0000256" key="3">
    <source>
        <dbReference type="ARBA" id="ARBA00023172"/>
    </source>
</evidence>
<dbReference type="PANTHER" id="PTHR30349:SF41">
    <property type="entry name" value="INTEGRASE_RECOMBINASE PROTEIN MJ0367-RELATED"/>
    <property type="match status" value="1"/>
</dbReference>
<dbReference type="SUPFAM" id="SSF56349">
    <property type="entry name" value="DNA breaking-rejoining enzymes"/>
    <property type="match status" value="1"/>
</dbReference>
<keyword evidence="3" id="KW-0233">DNA recombination</keyword>
<reference evidence="6" key="1">
    <citation type="journal article" date="2019" name="Int. J. Syst. Evol. Microbiol.">
        <title>The Global Catalogue of Microorganisms (GCM) 10K type strain sequencing project: providing services to taxonomists for standard genome sequencing and annotation.</title>
        <authorList>
            <consortium name="The Broad Institute Genomics Platform"/>
            <consortium name="The Broad Institute Genome Sequencing Center for Infectious Disease"/>
            <person name="Wu L."/>
            <person name="Ma J."/>
        </authorList>
    </citation>
    <scope>NUCLEOTIDE SEQUENCE [LARGE SCALE GENOMIC DNA]</scope>
    <source>
        <strain evidence="6">CCUG 66188</strain>
    </source>
</reference>
<organism evidence="5 6">
    <name type="scientific">Dysgonomonas termitidis</name>
    <dbReference type="NCBI Taxonomy" id="1516126"/>
    <lineage>
        <taxon>Bacteria</taxon>
        <taxon>Pseudomonadati</taxon>
        <taxon>Bacteroidota</taxon>
        <taxon>Bacteroidia</taxon>
        <taxon>Bacteroidales</taxon>
        <taxon>Dysgonomonadaceae</taxon>
        <taxon>Dysgonomonas</taxon>
    </lineage>
</organism>
<evidence type="ECO:0000313" key="6">
    <source>
        <dbReference type="Proteomes" id="UP001596023"/>
    </source>
</evidence>
<dbReference type="EMBL" id="JBHSGN010000115">
    <property type="protein sequence ID" value="MFC4675733.1"/>
    <property type="molecule type" value="Genomic_DNA"/>
</dbReference>
<keyword evidence="2" id="KW-0238">DNA-binding</keyword>
<accession>A0ABV9L0A0</accession>
<proteinExistence type="inferred from homology"/>
<dbReference type="InterPro" id="IPR002104">
    <property type="entry name" value="Integrase_catalytic"/>
</dbReference>
<evidence type="ECO:0000313" key="5">
    <source>
        <dbReference type="EMBL" id="MFC4675733.1"/>
    </source>
</evidence>
<gene>
    <name evidence="5" type="ORF">ACFO6W_18760</name>
</gene>
<name>A0ABV9L0A0_9BACT</name>
<sequence>MQNQQKKCSVFRDENYVPIVEQACNKVTGFRELYKELERSITINGKSKSALENYSRQLAHLALHYNRMPLELDAEEVMDYLYQVKRNGEASDSFFKFTVHGMRYACKMRGLDYAQFELPSLKGPKKLPVVLNGSEIKALISSCKLLRHRLIIGLCYGCGLRSSEVQHLEPSHIDLERKMLHVHQGKGLKDRCVPLGELLPRGITSYLDNHVPVKYMFESKTGEPMTGNGIRWVVKNAARQAGIIKDIYPHTLRHSFATHLLENDVNIVHIKDLLGHKRIETTLIYLQVARPQSGKILNPLDILYGLE</sequence>
<dbReference type="PROSITE" id="PS51898">
    <property type="entry name" value="TYR_RECOMBINASE"/>
    <property type="match status" value="1"/>
</dbReference>
<feature type="domain" description="Tyr recombinase" evidence="4">
    <location>
        <begin position="126"/>
        <end position="298"/>
    </location>
</feature>
<comment type="similarity">
    <text evidence="1">Belongs to the 'phage' integrase family.</text>
</comment>
<dbReference type="Pfam" id="PF00589">
    <property type="entry name" value="Phage_integrase"/>
    <property type="match status" value="1"/>
</dbReference>
<dbReference type="PANTHER" id="PTHR30349">
    <property type="entry name" value="PHAGE INTEGRASE-RELATED"/>
    <property type="match status" value="1"/>
</dbReference>
<dbReference type="Gene3D" id="1.10.443.10">
    <property type="entry name" value="Intergrase catalytic core"/>
    <property type="match status" value="2"/>
</dbReference>
<comment type="caution">
    <text evidence="5">The sequence shown here is derived from an EMBL/GenBank/DDBJ whole genome shotgun (WGS) entry which is preliminary data.</text>
</comment>
<dbReference type="InterPro" id="IPR050090">
    <property type="entry name" value="Tyrosine_recombinase_XerCD"/>
</dbReference>
<dbReference type="InterPro" id="IPR013762">
    <property type="entry name" value="Integrase-like_cat_sf"/>
</dbReference>
<evidence type="ECO:0000256" key="2">
    <source>
        <dbReference type="ARBA" id="ARBA00023125"/>
    </source>
</evidence>
<dbReference type="InterPro" id="IPR011010">
    <property type="entry name" value="DNA_brk_join_enz"/>
</dbReference>
<dbReference type="RefSeq" id="WP_379999239.1">
    <property type="nucleotide sequence ID" value="NZ_JBHSGN010000115.1"/>
</dbReference>
<protein>
    <submittedName>
        <fullName evidence="5">Tyrosine-type recombinase/integrase</fullName>
    </submittedName>
</protein>
<keyword evidence="6" id="KW-1185">Reference proteome</keyword>
<dbReference type="Proteomes" id="UP001596023">
    <property type="component" value="Unassembled WGS sequence"/>
</dbReference>
<evidence type="ECO:0000256" key="1">
    <source>
        <dbReference type="ARBA" id="ARBA00008857"/>
    </source>
</evidence>
<evidence type="ECO:0000259" key="4">
    <source>
        <dbReference type="PROSITE" id="PS51898"/>
    </source>
</evidence>